<dbReference type="InterPro" id="IPR032466">
    <property type="entry name" value="Metal_Hydrolase"/>
</dbReference>
<accession>A0ABY3PQV8</accession>
<dbReference type="InterPro" id="IPR033932">
    <property type="entry name" value="YtcJ-like"/>
</dbReference>
<feature type="domain" description="Amidohydrolase 3" evidence="2">
    <location>
        <begin position="72"/>
        <end position="558"/>
    </location>
</feature>
<evidence type="ECO:0000256" key="1">
    <source>
        <dbReference type="SAM" id="SignalP"/>
    </source>
</evidence>
<dbReference type="Pfam" id="PF07969">
    <property type="entry name" value="Amidohydro_3"/>
    <property type="match status" value="1"/>
</dbReference>
<dbReference type="Gene3D" id="2.30.40.10">
    <property type="entry name" value="Urease, subunit C, domain 1"/>
    <property type="match status" value="1"/>
</dbReference>
<feature type="chain" id="PRO_5046799980" evidence="1">
    <location>
        <begin position="22"/>
        <end position="582"/>
    </location>
</feature>
<name>A0ABY3PQV8_9CYAN</name>
<dbReference type="InterPro" id="IPR011059">
    <property type="entry name" value="Metal-dep_hydrolase_composite"/>
</dbReference>
<gene>
    <name evidence="3" type="ORF">ISF26_06720</name>
</gene>
<dbReference type="Gene3D" id="3.20.20.140">
    <property type="entry name" value="Metal-dependent hydrolases"/>
    <property type="match status" value="1"/>
</dbReference>
<evidence type="ECO:0000313" key="4">
    <source>
        <dbReference type="Proteomes" id="UP001054846"/>
    </source>
</evidence>
<dbReference type="PANTHER" id="PTHR22642:SF2">
    <property type="entry name" value="PROTEIN LONG AFTER FAR-RED 3"/>
    <property type="match status" value="1"/>
</dbReference>
<dbReference type="SUPFAM" id="SSF51556">
    <property type="entry name" value="Metallo-dependent hydrolases"/>
    <property type="match status" value="1"/>
</dbReference>
<organism evidence="3 4">
    <name type="scientific">Gloeobacter morelensis MG652769</name>
    <dbReference type="NCBI Taxonomy" id="2781736"/>
    <lineage>
        <taxon>Bacteria</taxon>
        <taxon>Bacillati</taxon>
        <taxon>Cyanobacteriota</taxon>
        <taxon>Cyanophyceae</taxon>
        <taxon>Gloeobacterales</taxon>
        <taxon>Gloeobacteraceae</taxon>
        <taxon>Gloeobacter</taxon>
        <taxon>Gloeobacter morelensis</taxon>
    </lineage>
</organism>
<dbReference type="CDD" id="cd01300">
    <property type="entry name" value="YtcJ_like"/>
    <property type="match status" value="1"/>
</dbReference>
<keyword evidence="4" id="KW-1185">Reference proteome</keyword>
<sequence>MPIGCAIVILLICLGALPARAAEVADLVLTNGRLWTGVPQQPWVEAVAVAKGRILKTGSRETVAKLTGRKTQIVDLGGRLAAPGFNDAHIHFLGGSLDLAIVDLNGTNSLAQIQQRVAEYSRAHPERAWIEGVGWQYSSLPGGRLPTRADLDAVESVRPVFLRSYDGHTVWVNSRALEVAKISPQTRVEGFGEIVRDPVSGEATGVLKESAIGLVRKHIPDPTREEQLDALRAGMKLAASLGITSIQNAGGSAASFALYEALLRRGELTVRTAVALSMGPQTTDAELTEFGRIRERYKNHPMLRAAAAKLLIDGVIETHTAAMLTPYSDKPGTRGEPAYSAEVFNQLALRAHKAGLQLYTHAIGDRAVRMVLDGYEHVKKIAQPADPRFRIEHIEVVAPQDIPRFARLGVIASMEPIHADPGTVEVWSRAVGPERTERAFAWAELAAGGARLVFSSDWPAAVSLDPLRGLHSAVNRRTLEGTPPGGWVARQRVDLQRALRAYTAEGAYASFEENFKGRIAPGMAADLVVFSQDLFTIDPLQIGRTKVVLTVFDGKVIYRDAERFADKKADPRDPKGRLLQSM</sequence>
<keyword evidence="1" id="KW-0732">Signal</keyword>
<reference evidence="3 4" key="1">
    <citation type="journal article" date="2021" name="Genome Biol. Evol.">
        <title>Complete Genome Sequencing of a Novel Gloeobacter Species from a Waterfall Cave in Mexico.</title>
        <authorList>
            <person name="Saw J.H."/>
            <person name="Cardona T."/>
            <person name="Montejano G."/>
        </authorList>
    </citation>
    <scope>NUCLEOTIDE SEQUENCE [LARGE SCALE GENOMIC DNA]</scope>
    <source>
        <strain evidence="3">MG652769</strain>
    </source>
</reference>
<proteinExistence type="predicted"/>
<dbReference type="PANTHER" id="PTHR22642">
    <property type="entry name" value="IMIDAZOLONEPROPIONASE"/>
    <property type="match status" value="1"/>
</dbReference>
<dbReference type="Proteomes" id="UP001054846">
    <property type="component" value="Chromosome"/>
</dbReference>
<dbReference type="InterPro" id="IPR013108">
    <property type="entry name" value="Amidohydro_3"/>
</dbReference>
<dbReference type="EMBL" id="CP063845">
    <property type="protein sequence ID" value="UFP95909.1"/>
    <property type="molecule type" value="Genomic_DNA"/>
</dbReference>
<dbReference type="SUPFAM" id="SSF51338">
    <property type="entry name" value="Composite domain of metallo-dependent hydrolases"/>
    <property type="match status" value="1"/>
</dbReference>
<dbReference type="Gene3D" id="3.10.310.70">
    <property type="match status" value="1"/>
</dbReference>
<evidence type="ECO:0000259" key="2">
    <source>
        <dbReference type="Pfam" id="PF07969"/>
    </source>
</evidence>
<feature type="signal peptide" evidence="1">
    <location>
        <begin position="1"/>
        <end position="21"/>
    </location>
</feature>
<protein>
    <submittedName>
        <fullName evidence="3">Amidohydrolase</fullName>
    </submittedName>
</protein>
<evidence type="ECO:0000313" key="3">
    <source>
        <dbReference type="EMBL" id="UFP95909.1"/>
    </source>
</evidence>
<dbReference type="RefSeq" id="WP_230843141.1">
    <property type="nucleotide sequence ID" value="NZ_CP063845.1"/>
</dbReference>